<evidence type="ECO:0000313" key="9">
    <source>
        <dbReference type="EMBL" id="WUV46301.1"/>
    </source>
</evidence>
<feature type="transmembrane region" description="Helical" evidence="7">
    <location>
        <begin position="295"/>
        <end position="317"/>
    </location>
</feature>
<dbReference type="Gene3D" id="1.10.510.10">
    <property type="entry name" value="Transferase(Phosphotransferase) domain 1"/>
    <property type="match status" value="1"/>
</dbReference>
<reference evidence="9" key="1">
    <citation type="submission" date="2022-10" db="EMBL/GenBank/DDBJ databases">
        <title>The complete genomes of actinobacterial strains from the NBC collection.</title>
        <authorList>
            <person name="Joergensen T.S."/>
            <person name="Alvarez Arevalo M."/>
            <person name="Sterndorff E.B."/>
            <person name="Faurdal D."/>
            <person name="Vuksanovic O."/>
            <person name="Mourched A.-S."/>
            <person name="Charusanti P."/>
            <person name="Shaw S."/>
            <person name="Blin K."/>
            <person name="Weber T."/>
        </authorList>
    </citation>
    <scope>NUCLEOTIDE SEQUENCE</scope>
    <source>
        <strain evidence="9">NBC_01482</strain>
    </source>
</reference>
<dbReference type="PROSITE" id="PS50011">
    <property type="entry name" value="PROTEIN_KINASE_DOM"/>
    <property type="match status" value="1"/>
</dbReference>
<keyword evidence="10" id="KW-1185">Reference proteome</keyword>
<dbReference type="RefSeq" id="WP_329409943.1">
    <property type="nucleotide sequence ID" value="NZ_CP109441.1"/>
</dbReference>
<dbReference type="Gene3D" id="3.30.200.20">
    <property type="entry name" value="Phosphorylase Kinase, domain 1"/>
    <property type="match status" value="1"/>
</dbReference>
<evidence type="ECO:0000256" key="6">
    <source>
        <dbReference type="ARBA" id="ARBA00022840"/>
    </source>
</evidence>
<feature type="domain" description="Protein kinase" evidence="8">
    <location>
        <begin position="12"/>
        <end position="277"/>
    </location>
</feature>
<keyword evidence="7" id="KW-0472">Membrane</keyword>
<evidence type="ECO:0000256" key="1">
    <source>
        <dbReference type="ARBA" id="ARBA00012513"/>
    </source>
</evidence>
<dbReference type="PANTHER" id="PTHR43289:SF6">
    <property type="entry name" value="SERINE_THREONINE-PROTEIN KINASE NEKL-3"/>
    <property type="match status" value="1"/>
</dbReference>
<keyword evidence="4" id="KW-0547">Nucleotide-binding</keyword>
<organism evidence="9 10">
    <name type="scientific">Nocardia vinacea</name>
    <dbReference type="NCBI Taxonomy" id="96468"/>
    <lineage>
        <taxon>Bacteria</taxon>
        <taxon>Bacillati</taxon>
        <taxon>Actinomycetota</taxon>
        <taxon>Actinomycetes</taxon>
        <taxon>Mycobacteriales</taxon>
        <taxon>Nocardiaceae</taxon>
        <taxon>Nocardia</taxon>
    </lineage>
</organism>
<sequence>MTVADGTDFAGYRIERRLGAGGMGEVYLTRHPRLPRHDALKILSDRHTSDAEFRARFLREAEVAVRLQHPNVVAVRDRGEHDGRLWIAMQYVDGGDVADLIRRDATVPVERALRILAEAAQGLDEIHRVGLQHRDVKPANLLLAEEPGQPDRVLVTDFGIARTAGAEGTLSEGGGFTATLAYAPPELISGDTVDHRADVYSLGCTLYQLLTGSVPYLRSSPAAVMYAHLHEEPPRPSLDNPRVPTGLDSVIATALAKDPADRYQSCGALAAAAHAAWSADAAGGTAPRAMRRRRILTGAAIAAIVLVTAVVSLAVGLGRDDSAGSSETGPTWVATNSAAWGAAALAAETFPNLLPVAPAAVGYQELNTCLHTDQNNNFISFDQQVPTGGVICLGDRDPAEVVIVICNSDRTPIRDWSPMTQLEGEELWSRDGAAGRVRWGSATTNDGVTVGRLDVMFDRPDRNFCRLRVGGAISGSVLRERWWPNAPL</sequence>
<keyword evidence="6" id="KW-0067">ATP-binding</keyword>
<evidence type="ECO:0000256" key="3">
    <source>
        <dbReference type="ARBA" id="ARBA00022679"/>
    </source>
</evidence>
<dbReference type="SUPFAM" id="SSF56112">
    <property type="entry name" value="Protein kinase-like (PK-like)"/>
    <property type="match status" value="1"/>
</dbReference>
<accession>A0ABZ1YVU4</accession>
<dbReference type="Proteomes" id="UP001432062">
    <property type="component" value="Chromosome"/>
</dbReference>
<keyword evidence="2 9" id="KW-0723">Serine/threonine-protein kinase</keyword>
<dbReference type="EMBL" id="CP109441">
    <property type="protein sequence ID" value="WUV46301.1"/>
    <property type="molecule type" value="Genomic_DNA"/>
</dbReference>
<evidence type="ECO:0000313" key="10">
    <source>
        <dbReference type="Proteomes" id="UP001432062"/>
    </source>
</evidence>
<dbReference type="InterPro" id="IPR011009">
    <property type="entry name" value="Kinase-like_dom_sf"/>
</dbReference>
<dbReference type="EC" id="2.7.11.1" evidence="1"/>
<gene>
    <name evidence="9" type="ORF">OG563_45840</name>
</gene>
<proteinExistence type="predicted"/>
<evidence type="ECO:0000256" key="7">
    <source>
        <dbReference type="SAM" id="Phobius"/>
    </source>
</evidence>
<dbReference type="InterPro" id="IPR000719">
    <property type="entry name" value="Prot_kinase_dom"/>
</dbReference>
<name>A0ABZ1YVU4_9NOCA</name>
<evidence type="ECO:0000259" key="8">
    <source>
        <dbReference type="PROSITE" id="PS50011"/>
    </source>
</evidence>
<keyword evidence="7" id="KW-1133">Transmembrane helix</keyword>
<keyword evidence="7" id="KW-0812">Transmembrane</keyword>
<dbReference type="PANTHER" id="PTHR43289">
    <property type="entry name" value="MITOGEN-ACTIVATED PROTEIN KINASE KINASE KINASE 20-RELATED"/>
    <property type="match status" value="1"/>
</dbReference>
<evidence type="ECO:0000256" key="4">
    <source>
        <dbReference type="ARBA" id="ARBA00022741"/>
    </source>
</evidence>
<dbReference type="Pfam" id="PF00069">
    <property type="entry name" value="Pkinase"/>
    <property type="match status" value="1"/>
</dbReference>
<dbReference type="CDD" id="cd14014">
    <property type="entry name" value="STKc_PknB_like"/>
    <property type="match status" value="1"/>
</dbReference>
<keyword evidence="5 9" id="KW-0418">Kinase</keyword>
<dbReference type="SMART" id="SM00220">
    <property type="entry name" value="S_TKc"/>
    <property type="match status" value="1"/>
</dbReference>
<evidence type="ECO:0000256" key="5">
    <source>
        <dbReference type="ARBA" id="ARBA00022777"/>
    </source>
</evidence>
<evidence type="ECO:0000256" key="2">
    <source>
        <dbReference type="ARBA" id="ARBA00022527"/>
    </source>
</evidence>
<dbReference type="InterPro" id="IPR008271">
    <property type="entry name" value="Ser/Thr_kinase_AS"/>
</dbReference>
<protein>
    <recommendedName>
        <fullName evidence="1">non-specific serine/threonine protein kinase</fullName>
        <ecNumber evidence="1">2.7.11.1</ecNumber>
    </recommendedName>
</protein>
<dbReference type="PROSITE" id="PS00108">
    <property type="entry name" value="PROTEIN_KINASE_ST"/>
    <property type="match status" value="1"/>
</dbReference>
<dbReference type="GO" id="GO:0004674">
    <property type="term" value="F:protein serine/threonine kinase activity"/>
    <property type="evidence" value="ECO:0007669"/>
    <property type="project" value="UniProtKB-KW"/>
</dbReference>
<keyword evidence="3" id="KW-0808">Transferase</keyword>